<dbReference type="AlphaFoldDB" id="A0A2N9H191"/>
<accession>A0A2N9H191</accession>
<name>A0A2N9H191_FAGSY</name>
<organism evidence="2">
    <name type="scientific">Fagus sylvatica</name>
    <name type="common">Beechnut</name>
    <dbReference type="NCBI Taxonomy" id="28930"/>
    <lineage>
        <taxon>Eukaryota</taxon>
        <taxon>Viridiplantae</taxon>
        <taxon>Streptophyta</taxon>
        <taxon>Embryophyta</taxon>
        <taxon>Tracheophyta</taxon>
        <taxon>Spermatophyta</taxon>
        <taxon>Magnoliopsida</taxon>
        <taxon>eudicotyledons</taxon>
        <taxon>Gunneridae</taxon>
        <taxon>Pentapetalae</taxon>
        <taxon>rosids</taxon>
        <taxon>fabids</taxon>
        <taxon>Fagales</taxon>
        <taxon>Fagaceae</taxon>
        <taxon>Fagus</taxon>
    </lineage>
</organism>
<evidence type="ECO:0000313" key="2">
    <source>
        <dbReference type="EMBL" id="SPD08256.1"/>
    </source>
</evidence>
<feature type="transmembrane region" description="Helical" evidence="1">
    <location>
        <begin position="439"/>
        <end position="461"/>
    </location>
</feature>
<gene>
    <name evidence="2" type="ORF">FSB_LOCUS36138</name>
</gene>
<dbReference type="InterPro" id="IPR004158">
    <property type="entry name" value="DUF247_pln"/>
</dbReference>
<sequence length="466" mass="54496">MPCPTENNVSKKEKCKEVVIDIPQDLGPAQWPDCCIYRVPKKLRKVNKDAYTPKLISIGPLHHNKKDLRDMEIQKLRYFKDFFSRTTKTQKDLANVIEKNELKIRHSYADTPKTNKEEFVNMILLDAIFIIELFLKSSAKPEDKEKDYILSKPWLKNDIQLDLILLENQLPFFILEDLYNLGFNESSSYNHHKEGKGVEEQNENQKKDSPFLKLCHKFFSCYDKQQADFNIGKEVKHFTDLVRYLQFSQDLKPTGKINHLYCATKLDDAGVKFKADKKKCLLDIEFKKNKCLERCPFSNCSWLLNCLPCLKCIPCFEHMQPFLVLPVFEVGNATECVFRNLMALEQCHYPNQAYISSYILLLDFLINTEKDVDLLVERKAIVNRLGSDEAVATLVNKLGHQIVECNSCYYDLSKKLNGHYENFWNRNMASLTTIYFRDIWRGTATIVGIIFLGLTFWNIFLRHYVK</sequence>
<dbReference type="Pfam" id="PF03140">
    <property type="entry name" value="DUF247"/>
    <property type="match status" value="1"/>
</dbReference>
<evidence type="ECO:0000256" key="1">
    <source>
        <dbReference type="SAM" id="Phobius"/>
    </source>
</evidence>
<dbReference type="PANTHER" id="PTHR31170">
    <property type="entry name" value="BNAC04G53230D PROTEIN"/>
    <property type="match status" value="1"/>
</dbReference>
<reference evidence="2" key="1">
    <citation type="submission" date="2018-02" db="EMBL/GenBank/DDBJ databases">
        <authorList>
            <person name="Cohen D.B."/>
            <person name="Kent A.D."/>
        </authorList>
    </citation>
    <scope>NUCLEOTIDE SEQUENCE</scope>
</reference>
<dbReference type="EMBL" id="OIVN01003023">
    <property type="protein sequence ID" value="SPD08256.1"/>
    <property type="molecule type" value="Genomic_DNA"/>
</dbReference>
<keyword evidence="1" id="KW-1133">Transmembrane helix</keyword>
<proteinExistence type="predicted"/>
<keyword evidence="1" id="KW-0472">Membrane</keyword>
<dbReference type="PANTHER" id="PTHR31170:SF9">
    <property type="entry name" value="PROTEIN, PUTATIVE (DUF247)-RELATED"/>
    <property type="match status" value="1"/>
</dbReference>
<protein>
    <submittedName>
        <fullName evidence="2">Uncharacterized protein</fullName>
    </submittedName>
</protein>
<keyword evidence="1" id="KW-0812">Transmembrane</keyword>